<keyword evidence="3" id="KW-1185">Reference proteome</keyword>
<organism evidence="2 3">
    <name type="scientific">Victivallis lenta</name>
    <dbReference type="NCBI Taxonomy" id="2606640"/>
    <lineage>
        <taxon>Bacteria</taxon>
        <taxon>Pseudomonadati</taxon>
        <taxon>Lentisphaerota</taxon>
        <taxon>Lentisphaeria</taxon>
        <taxon>Victivallales</taxon>
        <taxon>Victivallaceae</taxon>
        <taxon>Victivallis</taxon>
    </lineage>
</organism>
<dbReference type="AlphaFoldDB" id="A0A844G287"/>
<sequence length="71" mass="8156">MTQSELSAALQRRQHTKKNLKRYMHTRSFNQLAGKRTAPGSERVDSHIFARVVLGIFTLGFLLTGLYFVLF</sequence>
<keyword evidence="1" id="KW-1133">Transmembrane helix</keyword>
<reference evidence="2 3" key="1">
    <citation type="submission" date="2019-08" db="EMBL/GenBank/DDBJ databases">
        <title>In-depth cultivation of the pig gut microbiome towards novel bacterial diversity and tailored functional studies.</title>
        <authorList>
            <person name="Wylensek D."/>
            <person name="Hitch T.C.A."/>
            <person name="Clavel T."/>
        </authorList>
    </citation>
    <scope>NUCLEOTIDE SEQUENCE [LARGE SCALE GENOMIC DNA]</scope>
    <source>
        <strain evidence="2 3">BBE-744-WT-12</strain>
    </source>
</reference>
<accession>A0A844G287</accession>
<comment type="caution">
    <text evidence="2">The sequence shown here is derived from an EMBL/GenBank/DDBJ whole genome shotgun (WGS) entry which is preliminary data.</text>
</comment>
<protein>
    <submittedName>
        <fullName evidence="2">Uncharacterized protein</fullName>
    </submittedName>
</protein>
<dbReference type="Proteomes" id="UP000435649">
    <property type="component" value="Unassembled WGS sequence"/>
</dbReference>
<name>A0A844G287_9BACT</name>
<proteinExistence type="predicted"/>
<gene>
    <name evidence="2" type="ORF">FYJ85_05905</name>
</gene>
<evidence type="ECO:0000313" key="2">
    <source>
        <dbReference type="EMBL" id="MST96579.1"/>
    </source>
</evidence>
<evidence type="ECO:0000313" key="3">
    <source>
        <dbReference type="Proteomes" id="UP000435649"/>
    </source>
</evidence>
<dbReference type="EMBL" id="VUNS01000004">
    <property type="protein sequence ID" value="MST96579.1"/>
    <property type="molecule type" value="Genomic_DNA"/>
</dbReference>
<keyword evidence="1" id="KW-0812">Transmembrane</keyword>
<feature type="transmembrane region" description="Helical" evidence="1">
    <location>
        <begin position="48"/>
        <end position="70"/>
    </location>
</feature>
<keyword evidence="1" id="KW-0472">Membrane</keyword>
<evidence type="ECO:0000256" key="1">
    <source>
        <dbReference type="SAM" id="Phobius"/>
    </source>
</evidence>
<dbReference type="RefSeq" id="WP_106054483.1">
    <property type="nucleotide sequence ID" value="NZ_CALXOB010000038.1"/>
</dbReference>